<feature type="chain" id="PRO_5036457668" evidence="5">
    <location>
        <begin position="21"/>
        <end position="414"/>
    </location>
</feature>
<keyword evidence="5" id="KW-0732">Signal</keyword>
<proteinExistence type="predicted"/>
<dbReference type="InterPro" id="IPR014716">
    <property type="entry name" value="Fibrinogen_a/b/g_C_1"/>
</dbReference>
<dbReference type="SUPFAM" id="SSF57997">
    <property type="entry name" value="Tropomyosin"/>
    <property type="match status" value="1"/>
</dbReference>
<feature type="non-terminal residue" evidence="7">
    <location>
        <position position="414"/>
    </location>
</feature>
<keyword evidence="8" id="KW-1185">Reference proteome</keyword>
<dbReference type="AlphaFoldDB" id="A0A8X7XA80"/>
<dbReference type="GO" id="GO:0042730">
    <property type="term" value="P:fibrinolysis"/>
    <property type="evidence" value="ECO:0007669"/>
    <property type="project" value="TreeGrafter"/>
</dbReference>
<protein>
    <submittedName>
        <fullName evidence="7">ANGL4 protein</fullName>
    </submittedName>
</protein>
<dbReference type="InterPro" id="IPR037579">
    <property type="entry name" value="FIB_ANG-like"/>
</dbReference>
<dbReference type="InterPro" id="IPR020837">
    <property type="entry name" value="Fibrinogen_CS"/>
</dbReference>
<feature type="coiled-coil region" evidence="4">
    <location>
        <begin position="90"/>
        <end position="208"/>
    </location>
</feature>
<evidence type="ECO:0000313" key="7">
    <source>
        <dbReference type="EMBL" id="KAG2464331.1"/>
    </source>
</evidence>
<accession>A0A8X7XA80</accession>
<keyword evidence="2" id="KW-0964">Secreted</keyword>
<dbReference type="PROSITE" id="PS00514">
    <property type="entry name" value="FIBRINOGEN_C_1"/>
    <property type="match status" value="1"/>
</dbReference>
<feature type="non-terminal residue" evidence="7">
    <location>
        <position position="1"/>
    </location>
</feature>
<dbReference type="GO" id="GO:0072377">
    <property type="term" value="P:blood coagulation, common pathway"/>
    <property type="evidence" value="ECO:0007669"/>
    <property type="project" value="TreeGrafter"/>
</dbReference>
<dbReference type="GO" id="GO:0005201">
    <property type="term" value="F:extracellular matrix structural constituent"/>
    <property type="evidence" value="ECO:0007669"/>
    <property type="project" value="TreeGrafter"/>
</dbReference>
<evidence type="ECO:0000259" key="6">
    <source>
        <dbReference type="PROSITE" id="PS51406"/>
    </source>
</evidence>
<dbReference type="GO" id="GO:0030674">
    <property type="term" value="F:protein-macromolecule adaptor activity"/>
    <property type="evidence" value="ECO:0007669"/>
    <property type="project" value="TreeGrafter"/>
</dbReference>
<feature type="signal peptide" evidence="5">
    <location>
        <begin position="1"/>
        <end position="20"/>
    </location>
</feature>
<dbReference type="SMART" id="SM00186">
    <property type="entry name" value="FBG"/>
    <property type="match status" value="1"/>
</dbReference>
<evidence type="ECO:0000256" key="3">
    <source>
        <dbReference type="ARBA" id="ARBA00023157"/>
    </source>
</evidence>
<evidence type="ECO:0000313" key="8">
    <source>
        <dbReference type="Proteomes" id="UP000886611"/>
    </source>
</evidence>
<dbReference type="InterPro" id="IPR002181">
    <property type="entry name" value="Fibrinogen_a/b/g_C_dom"/>
</dbReference>
<reference evidence="7 8" key="1">
    <citation type="journal article" date="2021" name="Cell">
        <title>Tracing the genetic footprints of vertebrate landing in non-teleost ray-finned fishes.</title>
        <authorList>
            <person name="Bi X."/>
            <person name="Wang K."/>
            <person name="Yang L."/>
            <person name="Pan H."/>
            <person name="Jiang H."/>
            <person name="Wei Q."/>
            <person name="Fang M."/>
            <person name="Yu H."/>
            <person name="Zhu C."/>
            <person name="Cai Y."/>
            <person name="He Y."/>
            <person name="Gan X."/>
            <person name="Zeng H."/>
            <person name="Yu D."/>
            <person name="Zhu Y."/>
            <person name="Jiang H."/>
            <person name="Qiu Q."/>
            <person name="Yang H."/>
            <person name="Zhang Y.E."/>
            <person name="Wang W."/>
            <person name="Zhu M."/>
            <person name="He S."/>
            <person name="Zhang G."/>
        </authorList>
    </citation>
    <scope>NUCLEOTIDE SEQUENCE [LARGE SCALE GENOMIC DNA]</scope>
    <source>
        <strain evidence="7">Bchr_013</strain>
    </source>
</reference>
<dbReference type="Gene3D" id="1.10.287.1490">
    <property type="match status" value="1"/>
</dbReference>
<evidence type="ECO:0000256" key="4">
    <source>
        <dbReference type="SAM" id="Coils"/>
    </source>
</evidence>
<evidence type="ECO:0000256" key="2">
    <source>
        <dbReference type="ARBA" id="ARBA00022525"/>
    </source>
</evidence>
<dbReference type="GO" id="GO:0034116">
    <property type="term" value="P:positive regulation of heterotypic cell-cell adhesion"/>
    <property type="evidence" value="ECO:0007669"/>
    <property type="project" value="TreeGrafter"/>
</dbReference>
<dbReference type="PANTHER" id="PTHR47221:SF7">
    <property type="entry name" value="FIBRINOGEN BETA CHAIN"/>
    <property type="match status" value="1"/>
</dbReference>
<sequence>MKFPVALVLCTAALLEPGSSFPNVERKGAPGKEKKVQYASWDEVNVIAHGLLQLGHGLKEHVDKTKGQIKDISSKMSSFNSTVAELSMQSKQLQVDGEALKARAQGLEEKESLAANVSEELKQRAEQLETDSKRVNERMSRLEDMLNGLLKAEGSNASTSNGSQADLHSLQFQLEAQTRRIDELVERIQQQQEKLDKQNARIRTLQFQVRRSAQGAIHYHLIVRLSVDCHDLFLKGERQSGLYAIQPVNSQPFQAYCEMTDGEFWLGLERIRALTQQGGYVLHIELKDWSDQTQFIEFPFSLGGENTSYSLYVQGVATGSVENALTNDLTGVPFSTRDRDNDLKQDINCAKHLSGGWWFSNCGRANLNGKYFSRIPRQRHERKQGVFWKTWRGRYYPLKSTLMKIAPAELEYES</sequence>
<dbReference type="CDD" id="cd00087">
    <property type="entry name" value="FReD"/>
    <property type="match status" value="1"/>
</dbReference>
<dbReference type="GO" id="GO:0070527">
    <property type="term" value="P:platelet aggregation"/>
    <property type="evidence" value="ECO:0007669"/>
    <property type="project" value="TreeGrafter"/>
</dbReference>
<comment type="caution">
    <text evidence="7">The sequence shown here is derived from an EMBL/GenBank/DDBJ whole genome shotgun (WGS) entry which is preliminary data.</text>
</comment>
<gene>
    <name evidence="7" type="primary">Angptl4</name>
    <name evidence="7" type="ORF">GTO96_0003420</name>
</gene>
<feature type="domain" description="Fibrinogen C-terminal" evidence="6">
    <location>
        <begin position="261"/>
        <end position="409"/>
    </location>
</feature>
<keyword evidence="3" id="KW-1015">Disulfide bond</keyword>
<name>A0A8X7XA80_POLSE</name>
<dbReference type="InterPro" id="IPR036056">
    <property type="entry name" value="Fibrinogen-like_C"/>
</dbReference>
<dbReference type="Pfam" id="PF00147">
    <property type="entry name" value="Fibrinogen_C"/>
    <property type="match status" value="1"/>
</dbReference>
<dbReference type="GO" id="GO:0005577">
    <property type="term" value="C:fibrinogen complex"/>
    <property type="evidence" value="ECO:0007669"/>
    <property type="project" value="TreeGrafter"/>
</dbReference>
<organism evidence="7 8">
    <name type="scientific">Polypterus senegalus</name>
    <name type="common">Senegal bichir</name>
    <dbReference type="NCBI Taxonomy" id="55291"/>
    <lineage>
        <taxon>Eukaryota</taxon>
        <taxon>Metazoa</taxon>
        <taxon>Chordata</taxon>
        <taxon>Craniata</taxon>
        <taxon>Vertebrata</taxon>
        <taxon>Euteleostomi</taxon>
        <taxon>Actinopterygii</taxon>
        <taxon>Polypteriformes</taxon>
        <taxon>Polypteridae</taxon>
        <taxon>Polypterus</taxon>
    </lineage>
</organism>
<evidence type="ECO:0000256" key="1">
    <source>
        <dbReference type="ARBA" id="ARBA00004613"/>
    </source>
</evidence>
<comment type="subcellular location">
    <subcellularLocation>
        <location evidence="1">Secreted</location>
    </subcellularLocation>
</comment>
<dbReference type="PANTHER" id="PTHR47221">
    <property type="entry name" value="FIBRINOGEN ALPHA CHAIN"/>
    <property type="match status" value="1"/>
</dbReference>
<dbReference type="Gene3D" id="3.90.215.10">
    <property type="entry name" value="Gamma Fibrinogen, chain A, domain 1"/>
    <property type="match status" value="2"/>
</dbReference>
<keyword evidence="4" id="KW-0175">Coiled coil</keyword>
<dbReference type="PROSITE" id="PS51406">
    <property type="entry name" value="FIBRINOGEN_C_2"/>
    <property type="match status" value="1"/>
</dbReference>
<dbReference type="EMBL" id="JAATIS010003638">
    <property type="protein sequence ID" value="KAG2464331.1"/>
    <property type="molecule type" value="Genomic_DNA"/>
</dbReference>
<evidence type="ECO:0000256" key="5">
    <source>
        <dbReference type="SAM" id="SignalP"/>
    </source>
</evidence>
<dbReference type="SUPFAM" id="SSF56496">
    <property type="entry name" value="Fibrinogen C-terminal domain-like"/>
    <property type="match status" value="1"/>
</dbReference>
<dbReference type="Proteomes" id="UP000886611">
    <property type="component" value="Unassembled WGS sequence"/>
</dbReference>